<dbReference type="Proteomes" id="UP000091820">
    <property type="component" value="Unassembled WGS sequence"/>
</dbReference>
<accession>A0A1A9WCZ2</accession>
<dbReference type="VEuPathDB" id="VectorBase:GBRI015019"/>
<reference evidence="3" key="1">
    <citation type="submission" date="2014-03" db="EMBL/GenBank/DDBJ databases">
        <authorList>
            <person name="Aksoy S."/>
            <person name="Warren W."/>
            <person name="Wilson R.K."/>
        </authorList>
    </citation>
    <scope>NUCLEOTIDE SEQUENCE [LARGE SCALE GENOMIC DNA]</scope>
    <source>
        <strain evidence="3">IAEA</strain>
    </source>
</reference>
<feature type="region of interest" description="Disordered" evidence="1">
    <location>
        <begin position="318"/>
        <end position="372"/>
    </location>
</feature>
<reference evidence="2" key="2">
    <citation type="submission" date="2020-05" db="UniProtKB">
        <authorList>
            <consortium name="EnsemblMetazoa"/>
        </authorList>
    </citation>
    <scope>IDENTIFICATION</scope>
    <source>
        <strain evidence="2">IAEA</strain>
    </source>
</reference>
<sequence>MASPYEVNRIKQSVEEKFDELKSALMMREKLLLRQLDVINNTCKQQQLGTAVITSAEPSESSIANIQFICDNEKELLTAIRNFGRYHFININLALQQLYLKNEDYIEPADDHETMFKDLNGEELLKDVDGEVEEHKKSGSITIDFSHHKSIMAHSARRMNDSIVNITLKEAKELIRQAKTRQEILVSPLNLEKLDDGVEPSTVTDVSSLAKNSESTTGGMPDVNHKYSQTQQIAKKKGFKPKITINNCNGAINLRNIASLTINCTAEDNIKAQIPLTHHLPDLKLKPEINKEDESNILVESSSSNIMKTNITPNSKFTSESTMVTSSGSTECNSSKQTTVTTSTSDNTISASISNLSSNNSSRSQSKKQKFKPIYKNEKTTYGEECEEGFQDSSSTEITCEFYNRLLNEIKKTIQNPKGRTKYATTTKTANEQSSDSIANDNAHHHVPLEDYLNSEIPQRRRFILKNFENLKIILEAQNGGDDDTFHPVQIEQWLAEIIADTDLEPMQNTDILEHSKIHTKNQES</sequence>
<keyword evidence="3" id="KW-1185">Reference proteome</keyword>
<feature type="compositionally biased region" description="Polar residues" evidence="1">
    <location>
        <begin position="318"/>
        <end position="333"/>
    </location>
</feature>
<evidence type="ECO:0000313" key="3">
    <source>
        <dbReference type="Proteomes" id="UP000091820"/>
    </source>
</evidence>
<feature type="compositionally biased region" description="Low complexity" evidence="1">
    <location>
        <begin position="334"/>
        <end position="364"/>
    </location>
</feature>
<evidence type="ECO:0000256" key="1">
    <source>
        <dbReference type="SAM" id="MobiDB-lite"/>
    </source>
</evidence>
<dbReference type="AlphaFoldDB" id="A0A1A9WCZ2"/>
<dbReference type="EnsemblMetazoa" id="GBRI015019-RA">
    <property type="protein sequence ID" value="GBRI015019-PA"/>
    <property type="gene ID" value="GBRI015019"/>
</dbReference>
<evidence type="ECO:0000313" key="2">
    <source>
        <dbReference type="EnsemblMetazoa" id="GBRI015019-PA"/>
    </source>
</evidence>
<name>A0A1A9WCZ2_9MUSC</name>
<organism evidence="2 3">
    <name type="scientific">Glossina brevipalpis</name>
    <dbReference type="NCBI Taxonomy" id="37001"/>
    <lineage>
        <taxon>Eukaryota</taxon>
        <taxon>Metazoa</taxon>
        <taxon>Ecdysozoa</taxon>
        <taxon>Arthropoda</taxon>
        <taxon>Hexapoda</taxon>
        <taxon>Insecta</taxon>
        <taxon>Pterygota</taxon>
        <taxon>Neoptera</taxon>
        <taxon>Endopterygota</taxon>
        <taxon>Diptera</taxon>
        <taxon>Brachycera</taxon>
        <taxon>Muscomorpha</taxon>
        <taxon>Hippoboscoidea</taxon>
        <taxon>Glossinidae</taxon>
        <taxon>Glossina</taxon>
    </lineage>
</organism>
<protein>
    <submittedName>
        <fullName evidence="2">Uncharacterized protein</fullName>
    </submittedName>
</protein>
<proteinExistence type="predicted"/>